<organism evidence="2 3">
    <name type="scientific">Chloebia gouldiae</name>
    <name type="common">Gouldian finch</name>
    <name type="synonym">Erythrura gouldiae</name>
    <dbReference type="NCBI Taxonomy" id="44316"/>
    <lineage>
        <taxon>Eukaryota</taxon>
        <taxon>Metazoa</taxon>
        <taxon>Chordata</taxon>
        <taxon>Craniata</taxon>
        <taxon>Vertebrata</taxon>
        <taxon>Euteleostomi</taxon>
        <taxon>Archelosauria</taxon>
        <taxon>Archosauria</taxon>
        <taxon>Dinosauria</taxon>
        <taxon>Saurischia</taxon>
        <taxon>Theropoda</taxon>
        <taxon>Coelurosauria</taxon>
        <taxon>Aves</taxon>
        <taxon>Neognathae</taxon>
        <taxon>Neoaves</taxon>
        <taxon>Telluraves</taxon>
        <taxon>Australaves</taxon>
        <taxon>Passeriformes</taxon>
        <taxon>Passeroidea</taxon>
        <taxon>Passeridae</taxon>
        <taxon>Chloebia</taxon>
    </lineage>
</organism>
<feature type="non-terminal residue" evidence="2">
    <location>
        <position position="1"/>
    </location>
</feature>
<evidence type="ECO:0000313" key="2">
    <source>
        <dbReference type="EMBL" id="RLW05948.1"/>
    </source>
</evidence>
<protein>
    <submittedName>
        <fullName evidence="2">Uncharacterized protein</fullName>
    </submittedName>
</protein>
<accession>A0A3L8SS69</accession>
<name>A0A3L8SS69_CHLGU</name>
<evidence type="ECO:0000313" key="3">
    <source>
        <dbReference type="Proteomes" id="UP000276834"/>
    </source>
</evidence>
<proteinExistence type="predicted"/>
<reference evidence="2 3" key="1">
    <citation type="journal article" date="2018" name="Proc. R. Soc. B">
        <title>A non-coding region near Follistatin controls head colour polymorphism in the Gouldian finch.</title>
        <authorList>
            <person name="Toomey M.B."/>
            <person name="Marques C.I."/>
            <person name="Andrade P."/>
            <person name="Araujo P.M."/>
            <person name="Sabatino S."/>
            <person name="Gazda M.A."/>
            <person name="Afonso S."/>
            <person name="Lopes R.J."/>
            <person name="Corbo J.C."/>
            <person name="Carneiro M."/>
        </authorList>
    </citation>
    <scope>NUCLEOTIDE SEQUENCE [LARGE SCALE GENOMIC DNA]</scope>
    <source>
        <strain evidence="2">Red01</strain>
        <tissue evidence="2">Muscle</tissue>
    </source>
</reference>
<gene>
    <name evidence="2" type="ORF">DV515_00005074</name>
</gene>
<dbReference type="AlphaFoldDB" id="A0A3L8SS69"/>
<feature type="region of interest" description="Disordered" evidence="1">
    <location>
        <begin position="1"/>
        <end position="23"/>
    </location>
</feature>
<keyword evidence="3" id="KW-1185">Reference proteome</keyword>
<dbReference type="Proteomes" id="UP000276834">
    <property type="component" value="Unassembled WGS sequence"/>
</dbReference>
<evidence type="ECO:0000256" key="1">
    <source>
        <dbReference type="SAM" id="MobiDB-lite"/>
    </source>
</evidence>
<feature type="non-terminal residue" evidence="2">
    <location>
        <position position="51"/>
    </location>
</feature>
<comment type="caution">
    <text evidence="2">The sequence shown here is derived from an EMBL/GenBank/DDBJ whole genome shotgun (WGS) entry which is preliminary data.</text>
</comment>
<dbReference type="EMBL" id="QUSF01000010">
    <property type="protein sequence ID" value="RLW05948.1"/>
    <property type="molecule type" value="Genomic_DNA"/>
</dbReference>
<sequence>CSVMAAAGIPREPSERPARGGGAEAALCPLAHVEVDFGSGNREQRKGPGGL</sequence>